<dbReference type="Proteomes" id="UP000824469">
    <property type="component" value="Unassembled WGS sequence"/>
</dbReference>
<keyword evidence="2" id="KW-1185">Reference proteome</keyword>
<feature type="non-terminal residue" evidence="1">
    <location>
        <position position="1"/>
    </location>
</feature>
<dbReference type="AlphaFoldDB" id="A0AA38FRS5"/>
<gene>
    <name evidence="1" type="ORF">KI387_036995</name>
</gene>
<feature type="non-terminal residue" evidence="1">
    <location>
        <position position="103"/>
    </location>
</feature>
<dbReference type="EMBL" id="JAHRHJ020000007">
    <property type="protein sequence ID" value="KAH9309084.1"/>
    <property type="molecule type" value="Genomic_DNA"/>
</dbReference>
<protein>
    <submittedName>
        <fullName evidence="1">Uncharacterized protein</fullName>
    </submittedName>
</protein>
<organism evidence="1 2">
    <name type="scientific">Taxus chinensis</name>
    <name type="common">Chinese yew</name>
    <name type="synonym">Taxus wallichiana var. chinensis</name>
    <dbReference type="NCBI Taxonomy" id="29808"/>
    <lineage>
        <taxon>Eukaryota</taxon>
        <taxon>Viridiplantae</taxon>
        <taxon>Streptophyta</taxon>
        <taxon>Embryophyta</taxon>
        <taxon>Tracheophyta</taxon>
        <taxon>Spermatophyta</taxon>
        <taxon>Pinopsida</taxon>
        <taxon>Pinidae</taxon>
        <taxon>Conifers II</taxon>
        <taxon>Cupressales</taxon>
        <taxon>Taxaceae</taxon>
        <taxon>Taxus</taxon>
    </lineage>
</organism>
<accession>A0AA38FRS5</accession>
<reference evidence="1 2" key="1">
    <citation type="journal article" date="2021" name="Nat. Plants">
        <title>The Taxus genome provides insights into paclitaxel biosynthesis.</title>
        <authorList>
            <person name="Xiong X."/>
            <person name="Gou J."/>
            <person name="Liao Q."/>
            <person name="Li Y."/>
            <person name="Zhou Q."/>
            <person name="Bi G."/>
            <person name="Li C."/>
            <person name="Du R."/>
            <person name="Wang X."/>
            <person name="Sun T."/>
            <person name="Guo L."/>
            <person name="Liang H."/>
            <person name="Lu P."/>
            <person name="Wu Y."/>
            <person name="Zhang Z."/>
            <person name="Ro D.K."/>
            <person name="Shang Y."/>
            <person name="Huang S."/>
            <person name="Yan J."/>
        </authorList>
    </citation>
    <scope>NUCLEOTIDE SEQUENCE [LARGE SCALE GENOMIC DNA]</scope>
    <source>
        <strain evidence="1">Ta-2019</strain>
    </source>
</reference>
<sequence>RTIIMKSAQDLYEHLIRSISRIRVLGMVRVQCTVGDHRMPALAPTPNMVPMIVITHVKFGHAHEVTKQKYIIKKHEVINAKYPDPVHQKEVYQESMEVIRNLK</sequence>
<evidence type="ECO:0000313" key="1">
    <source>
        <dbReference type="EMBL" id="KAH9309084.1"/>
    </source>
</evidence>
<proteinExistence type="predicted"/>
<evidence type="ECO:0000313" key="2">
    <source>
        <dbReference type="Proteomes" id="UP000824469"/>
    </source>
</evidence>
<comment type="caution">
    <text evidence="1">The sequence shown here is derived from an EMBL/GenBank/DDBJ whole genome shotgun (WGS) entry which is preliminary data.</text>
</comment>
<name>A0AA38FRS5_TAXCH</name>